<evidence type="ECO:0000256" key="10">
    <source>
        <dbReference type="RuleBase" id="RU362068"/>
    </source>
</evidence>
<dbReference type="SUPFAM" id="SSF51735">
    <property type="entry name" value="NAD(P)-binding Rossmann-fold domains"/>
    <property type="match status" value="1"/>
</dbReference>
<dbReference type="InterPro" id="IPR013332">
    <property type="entry name" value="KPR_N"/>
</dbReference>
<dbReference type="InterPro" id="IPR003710">
    <property type="entry name" value="ApbA"/>
</dbReference>
<evidence type="ECO:0000256" key="5">
    <source>
        <dbReference type="ARBA" id="ARBA00022655"/>
    </source>
</evidence>
<evidence type="ECO:0000256" key="7">
    <source>
        <dbReference type="ARBA" id="ARBA00023002"/>
    </source>
</evidence>
<evidence type="ECO:0000313" key="13">
    <source>
        <dbReference type="EMBL" id="ONF42398.1"/>
    </source>
</evidence>
<dbReference type="SUPFAM" id="SSF48179">
    <property type="entry name" value="6-phosphogluconate dehydrogenase C-terminal domain-like"/>
    <property type="match status" value="1"/>
</dbReference>
<evidence type="ECO:0000256" key="8">
    <source>
        <dbReference type="ARBA" id="ARBA00032024"/>
    </source>
</evidence>
<dbReference type="RefSeq" id="WP_076725603.1">
    <property type="nucleotide sequence ID" value="NZ_MSCW01000010.1"/>
</dbReference>
<comment type="caution">
    <text evidence="13">The sequence shown here is derived from an EMBL/GenBank/DDBJ whole genome shotgun (WGS) entry which is preliminary data.</text>
</comment>
<dbReference type="Gene3D" id="3.40.50.720">
    <property type="entry name" value="NAD(P)-binding Rossmann-like Domain"/>
    <property type="match status" value="1"/>
</dbReference>
<comment type="pathway">
    <text evidence="1 10">Cofactor biosynthesis; (R)-pantothenate biosynthesis; (R)-pantoate from 3-methyl-2-oxobutanoate: step 2/2.</text>
</comment>
<dbReference type="PANTHER" id="PTHR43765">
    <property type="entry name" value="2-DEHYDROPANTOATE 2-REDUCTASE-RELATED"/>
    <property type="match status" value="1"/>
</dbReference>
<dbReference type="InterPro" id="IPR013752">
    <property type="entry name" value="KPA_reductase"/>
</dbReference>
<dbReference type="EC" id="1.1.1.169" evidence="3 10"/>
<evidence type="ECO:0000256" key="9">
    <source>
        <dbReference type="ARBA" id="ARBA00048793"/>
    </source>
</evidence>
<evidence type="ECO:0000313" key="14">
    <source>
        <dbReference type="Proteomes" id="UP000189339"/>
    </source>
</evidence>
<evidence type="ECO:0000259" key="12">
    <source>
        <dbReference type="Pfam" id="PF08546"/>
    </source>
</evidence>
<gene>
    <name evidence="13" type="ORF">BTO32_15680</name>
</gene>
<dbReference type="InterPro" id="IPR036291">
    <property type="entry name" value="NAD(P)-bd_dom_sf"/>
</dbReference>
<comment type="catalytic activity">
    <reaction evidence="9 10">
        <text>(R)-pantoate + NADP(+) = 2-dehydropantoate + NADPH + H(+)</text>
        <dbReference type="Rhea" id="RHEA:16233"/>
        <dbReference type="ChEBI" id="CHEBI:11561"/>
        <dbReference type="ChEBI" id="CHEBI:15378"/>
        <dbReference type="ChEBI" id="CHEBI:15980"/>
        <dbReference type="ChEBI" id="CHEBI:57783"/>
        <dbReference type="ChEBI" id="CHEBI:58349"/>
        <dbReference type="EC" id="1.1.1.169"/>
    </reaction>
</comment>
<dbReference type="Pfam" id="PF08546">
    <property type="entry name" value="ApbA_C"/>
    <property type="match status" value="1"/>
</dbReference>
<dbReference type="UniPathway" id="UPA00028">
    <property type="reaction ID" value="UER00004"/>
</dbReference>
<keyword evidence="5 10" id="KW-0566">Pantothenate biosynthesis</keyword>
<evidence type="ECO:0000256" key="2">
    <source>
        <dbReference type="ARBA" id="ARBA00007870"/>
    </source>
</evidence>
<keyword evidence="6 10" id="KW-0521">NADP</keyword>
<dbReference type="FunFam" id="1.10.1040.10:FF:000017">
    <property type="entry name" value="2-dehydropantoate 2-reductase"/>
    <property type="match status" value="1"/>
</dbReference>
<organism evidence="13 14">
    <name type="scientific">Marinobacter lutaoensis</name>
    <dbReference type="NCBI Taxonomy" id="135739"/>
    <lineage>
        <taxon>Bacteria</taxon>
        <taxon>Pseudomonadati</taxon>
        <taxon>Pseudomonadota</taxon>
        <taxon>Gammaproteobacteria</taxon>
        <taxon>Pseudomonadales</taxon>
        <taxon>Marinobacteraceae</taxon>
        <taxon>Marinobacter</taxon>
    </lineage>
</organism>
<dbReference type="InterPro" id="IPR008927">
    <property type="entry name" value="6-PGluconate_DH-like_C_sf"/>
</dbReference>
<name>A0A1V2DP21_9GAMM</name>
<dbReference type="EMBL" id="MSCW01000010">
    <property type="protein sequence ID" value="ONF42398.1"/>
    <property type="molecule type" value="Genomic_DNA"/>
</dbReference>
<dbReference type="STRING" id="135739.BTO32_15680"/>
<comment type="similarity">
    <text evidence="2 10">Belongs to the ketopantoate reductase family.</text>
</comment>
<evidence type="ECO:0000256" key="4">
    <source>
        <dbReference type="ARBA" id="ARBA00019465"/>
    </source>
</evidence>
<sequence length="299" mass="32075">MIGLLGAGALGRLWAARLPVGQVVYLPRPGQPAPTLAYTLEVPGGQSLRTRVPALSTPGDLSLLLVTTKAGDALPALDHWLPRLAPSVPVVLFQNGLGSQQAIAERHADRPILAASTTEGANRPTPDRVVHAGRGDTWLGALTPAARCRLDAVAAQLAAAGLRLETTDDILERLWWKLVVNAGINPFTALLDCPNGALLQAPLFLEHIDPLCRELAALMAAEGIGQPRPEALRARIEAVARNTAANTSSMRSDVRQGRRTEIDYINGYLVRVGLRHGIATPVNRMLTEKVRQLTSNRQE</sequence>
<dbReference type="Pfam" id="PF02558">
    <property type="entry name" value="ApbA"/>
    <property type="match status" value="1"/>
</dbReference>
<keyword evidence="14" id="KW-1185">Reference proteome</keyword>
<accession>A0A1V2DP21</accession>
<dbReference type="InterPro" id="IPR050838">
    <property type="entry name" value="Ketopantoate_reductase"/>
</dbReference>
<dbReference type="AlphaFoldDB" id="A0A1V2DP21"/>
<evidence type="ECO:0000256" key="6">
    <source>
        <dbReference type="ARBA" id="ARBA00022857"/>
    </source>
</evidence>
<keyword evidence="7 10" id="KW-0560">Oxidoreductase</keyword>
<dbReference type="GO" id="GO:0008677">
    <property type="term" value="F:2-dehydropantoate 2-reductase activity"/>
    <property type="evidence" value="ECO:0007669"/>
    <property type="project" value="UniProtKB-EC"/>
</dbReference>
<dbReference type="Proteomes" id="UP000189339">
    <property type="component" value="Unassembled WGS sequence"/>
</dbReference>
<proteinExistence type="inferred from homology"/>
<comment type="function">
    <text evidence="10">Catalyzes the NADPH-dependent reduction of ketopantoate into pantoic acid.</text>
</comment>
<protein>
    <recommendedName>
        <fullName evidence="4 10">2-dehydropantoate 2-reductase</fullName>
        <ecNumber evidence="3 10">1.1.1.169</ecNumber>
    </recommendedName>
    <alternativeName>
        <fullName evidence="8 10">Ketopantoate reductase</fullName>
    </alternativeName>
</protein>
<evidence type="ECO:0000256" key="1">
    <source>
        <dbReference type="ARBA" id="ARBA00004994"/>
    </source>
</evidence>
<dbReference type="NCBIfam" id="TIGR00745">
    <property type="entry name" value="apbA_panE"/>
    <property type="match status" value="1"/>
</dbReference>
<feature type="domain" description="Ketopantoate reductase N-terminal" evidence="11">
    <location>
        <begin position="2"/>
        <end position="142"/>
    </location>
</feature>
<evidence type="ECO:0000259" key="11">
    <source>
        <dbReference type="Pfam" id="PF02558"/>
    </source>
</evidence>
<dbReference type="GO" id="GO:0005737">
    <property type="term" value="C:cytoplasm"/>
    <property type="evidence" value="ECO:0007669"/>
    <property type="project" value="TreeGrafter"/>
</dbReference>
<dbReference type="InterPro" id="IPR013328">
    <property type="entry name" value="6PGD_dom2"/>
</dbReference>
<dbReference type="OrthoDB" id="6530772at2"/>
<dbReference type="GO" id="GO:0050661">
    <property type="term" value="F:NADP binding"/>
    <property type="evidence" value="ECO:0007669"/>
    <property type="project" value="TreeGrafter"/>
</dbReference>
<reference evidence="13 14" key="1">
    <citation type="submission" date="2016-12" db="EMBL/GenBank/DDBJ databases">
        <title>Marinobacter lutaoensis whole genome sequencing.</title>
        <authorList>
            <person name="Verma A."/>
            <person name="Krishnamurthi S."/>
        </authorList>
    </citation>
    <scope>NUCLEOTIDE SEQUENCE [LARGE SCALE GENOMIC DNA]</scope>
    <source>
        <strain evidence="13 14">T5054</strain>
    </source>
</reference>
<evidence type="ECO:0000256" key="3">
    <source>
        <dbReference type="ARBA" id="ARBA00013014"/>
    </source>
</evidence>
<dbReference type="GO" id="GO:0015940">
    <property type="term" value="P:pantothenate biosynthetic process"/>
    <property type="evidence" value="ECO:0007669"/>
    <property type="project" value="UniProtKB-UniPathway"/>
</dbReference>
<feature type="domain" description="Ketopantoate reductase C-terminal" evidence="12">
    <location>
        <begin position="169"/>
        <end position="293"/>
    </location>
</feature>
<dbReference type="PANTHER" id="PTHR43765:SF2">
    <property type="entry name" value="2-DEHYDROPANTOATE 2-REDUCTASE"/>
    <property type="match status" value="1"/>
</dbReference>
<dbReference type="Gene3D" id="1.10.1040.10">
    <property type="entry name" value="N-(1-d-carboxylethyl)-l-norvaline Dehydrogenase, domain 2"/>
    <property type="match status" value="1"/>
</dbReference>